<dbReference type="EMBL" id="WHOD01000105">
    <property type="protein sequence ID" value="NOU97048.1"/>
    <property type="molecule type" value="Genomic_DNA"/>
</dbReference>
<dbReference type="Pfam" id="PF00512">
    <property type="entry name" value="HisKA"/>
    <property type="match status" value="1"/>
</dbReference>
<evidence type="ECO:0000256" key="6">
    <source>
        <dbReference type="ARBA" id="ARBA00022679"/>
    </source>
</evidence>
<gene>
    <name evidence="17" type="ORF">GC093_28055</name>
</gene>
<dbReference type="PRINTS" id="PR00344">
    <property type="entry name" value="BCTRLSENSOR"/>
</dbReference>
<dbReference type="InterPro" id="IPR005467">
    <property type="entry name" value="His_kinase_dom"/>
</dbReference>
<dbReference type="GO" id="GO:0005886">
    <property type="term" value="C:plasma membrane"/>
    <property type="evidence" value="ECO:0007669"/>
    <property type="project" value="UniProtKB-SubCell"/>
</dbReference>
<name>A0A972GVH3_9BACL</name>
<evidence type="ECO:0000256" key="11">
    <source>
        <dbReference type="ARBA" id="ARBA00022989"/>
    </source>
</evidence>
<dbReference type="SMART" id="SM00388">
    <property type="entry name" value="HisKA"/>
    <property type="match status" value="1"/>
</dbReference>
<evidence type="ECO:0000259" key="16">
    <source>
        <dbReference type="PROSITE" id="PS50885"/>
    </source>
</evidence>
<dbReference type="InterPro" id="IPR004358">
    <property type="entry name" value="Sig_transdc_His_kin-like_C"/>
</dbReference>
<dbReference type="InterPro" id="IPR003594">
    <property type="entry name" value="HATPase_dom"/>
</dbReference>
<evidence type="ECO:0000256" key="9">
    <source>
        <dbReference type="ARBA" id="ARBA00022777"/>
    </source>
</evidence>
<evidence type="ECO:0000256" key="10">
    <source>
        <dbReference type="ARBA" id="ARBA00022840"/>
    </source>
</evidence>
<dbReference type="InterPro" id="IPR036890">
    <property type="entry name" value="HATPase_C_sf"/>
</dbReference>
<dbReference type="CDD" id="cd06225">
    <property type="entry name" value="HAMP"/>
    <property type="match status" value="1"/>
</dbReference>
<dbReference type="CDD" id="cd00082">
    <property type="entry name" value="HisKA"/>
    <property type="match status" value="1"/>
</dbReference>
<keyword evidence="18" id="KW-1185">Reference proteome</keyword>
<dbReference type="Gene3D" id="3.30.565.10">
    <property type="entry name" value="Histidine kinase-like ATPase, C-terminal domain"/>
    <property type="match status" value="1"/>
</dbReference>
<reference evidence="17" key="1">
    <citation type="submission" date="2019-10" db="EMBL/GenBank/DDBJ databases">
        <title>Description of Paenibacillus glebae sp. nov.</title>
        <authorList>
            <person name="Carlier A."/>
            <person name="Qi S."/>
        </authorList>
    </citation>
    <scope>NUCLEOTIDE SEQUENCE</scope>
    <source>
        <strain evidence="17">LMG 31456</strain>
    </source>
</reference>
<organism evidence="17 18">
    <name type="scientific">Paenibacillus foliorum</name>
    <dbReference type="NCBI Taxonomy" id="2654974"/>
    <lineage>
        <taxon>Bacteria</taxon>
        <taxon>Bacillati</taxon>
        <taxon>Bacillota</taxon>
        <taxon>Bacilli</taxon>
        <taxon>Bacillales</taxon>
        <taxon>Paenibacillaceae</taxon>
        <taxon>Paenibacillus</taxon>
    </lineage>
</organism>
<dbReference type="InterPro" id="IPR003661">
    <property type="entry name" value="HisK_dim/P_dom"/>
</dbReference>
<keyword evidence="10" id="KW-0067">ATP-binding</keyword>
<dbReference type="RefSeq" id="WP_171655281.1">
    <property type="nucleotide sequence ID" value="NZ_WHOD01000105.1"/>
</dbReference>
<dbReference type="SUPFAM" id="SSF47384">
    <property type="entry name" value="Homodimeric domain of signal transducing histidine kinase"/>
    <property type="match status" value="1"/>
</dbReference>
<evidence type="ECO:0000256" key="2">
    <source>
        <dbReference type="ARBA" id="ARBA00004651"/>
    </source>
</evidence>
<feature type="transmembrane region" description="Helical" evidence="14">
    <location>
        <begin position="174"/>
        <end position="197"/>
    </location>
</feature>
<comment type="subcellular location">
    <subcellularLocation>
        <location evidence="2">Cell membrane</location>
        <topology evidence="2">Multi-pass membrane protein</topology>
    </subcellularLocation>
</comment>
<keyword evidence="4" id="KW-1003">Cell membrane</keyword>
<evidence type="ECO:0000256" key="1">
    <source>
        <dbReference type="ARBA" id="ARBA00000085"/>
    </source>
</evidence>
<dbReference type="Pfam" id="PF02518">
    <property type="entry name" value="HATPase_c"/>
    <property type="match status" value="1"/>
</dbReference>
<keyword evidence="11 14" id="KW-1133">Transmembrane helix</keyword>
<evidence type="ECO:0000256" key="14">
    <source>
        <dbReference type="SAM" id="Phobius"/>
    </source>
</evidence>
<dbReference type="Gene3D" id="1.10.287.130">
    <property type="match status" value="1"/>
</dbReference>
<dbReference type="FunFam" id="3.30.565.10:FF:000006">
    <property type="entry name" value="Sensor histidine kinase WalK"/>
    <property type="match status" value="1"/>
</dbReference>
<dbReference type="InterPro" id="IPR050398">
    <property type="entry name" value="HssS/ArlS-like"/>
</dbReference>
<feature type="domain" description="HAMP" evidence="16">
    <location>
        <begin position="199"/>
        <end position="251"/>
    </location>
</feature>
<evidence type="ECO:0000256" key="3">
    <source>
        <dbReference type="ARBA" id="ARBA00012438"/>
    </source>
</evidence>
<feature type="domain" description="Histidine kinase" evidence="15">
    <location>
        <begin position="266"/>
        <end position="486"/>
    </location>
</feature>
<accession>A0A972GVH3</accession>
<evidence type="ECO:0000313" key="17">
    <source>
        <dbReference type="EMBL" id="NOU97048.1"/>
    </source>
</evidence>
<dbReference type="Proteomes" id="UP000641588">
    <property type="component" value="Unassembled WGS sequence"/>
</dbReference>
<protein>
    <recommendedName>
        <fullName evidence="3">histidine kinase</fullName>
        <ecNumber evidence="3">2.7.13.3</ecNumber>
    </recommendedName>
</protein>
<dbReference type="InterPro" id="IPR003660">
    <property type="entry name" value="HAMP_dom"/>
</dbReference>
<dbReference type="Pfam" id="PF00672">
    <property type="entry name" value="HAMP"/>
    <property type="match status" value="1"/>
</dbReference>
<dbReference type="EC" id="2.7.13.3" evidence="3"/>
<keyword evidence="7 14" id="KW-0812">Transmembrane</keyword>
<dbReference type="SUPFAM" id="SSF158472">
    <property type="entry name" value="HAMP domain-like"/>
    <property type="match status" value="1"/>
</dbReference>
<dbReference type="PANTHER" id="PTHR45528">
    <property type="entry name" value="SENSOR HISTIDINE KINASE CPXA"/>
    <property type="match status" value="1"/>
</dbReference>
<dbReference type="InterPro" id="IPR036097">
    <property type="entry name" value="HisK_dim/P_sf"/>
</dbReference>
<dbReference type="AlphaFoldDB" id="A0A972GVH3"/>
<evidence type="ECO:0000256" key="4">
    <source>
        <dbReference type="ARBA" id="ARBA00022475"/>
    </source>
</evidence>
<evidence type="ECO:0000256" key="12">
    <source>
        <dbReference type="ARBA" id="ARBA00023012"/>
    </source>
</evidence>
<comment type="caution">
    <text evidence="17">The sequence shown here is derived from an EMBL/GenBank/DDBJ whole genome shotgun (WGS) entry which is preliminary data.</text>
</comment>
<dbReference type="SMART" id="SM00387">
    <property type="entry name" value="HATPase_c"/>
    <property type="match status" value="1"/>
</dbReference>
<dbReference type="SUPFAM" id="SSF55874">
    <property type="entry name" value="ATPase domain of HSP90 chaperone/DNA topoisomerase II/histidine kinase"/>
    <property type="match status" value="1"/>
</dbReference>
<proteinExistence type="predicted"/>
<dbReference type="GO" id="GO:0005524">
    <property type="term" value="F:ATP binding"/>
    <property type="evidence" value="ECO:0007669"/>
    <property type="project" value="UniProtKB-KW"/>
</dbReference>
<evidence type="ECO:0000313" key="18">
    <source>
        <dbReference type="Proteomes" id="UP000641588"/>
    </source>
</evidence>
<evidence type="ECO:0000256" key="5">
    <source>
        <dbReference type="ARBA" id="ARBA00022553"/>
    </source>
</evidence>
<keyword evidence="13 14" id="KW-0472">Membrane</keyword>
<dbReference type="PANTHER" id="PTHR45528:SF1">
    <property type="entry name" value="SENSOR HISTIDINE KINASE CPXA"/>
    <property type="match status" value="1"/>
</dbReference>
<evidence type="ECO:0000256" key="7">
    <source>
        <dbReference type="ARBA" id="ARBA00022692"/>
    </source>
</evidence>
<keyword evidence="5" id="KW-0597">Phosphoprotein</keyword>
<feature type="transmembrane region" description="Helical" evidence="14">
    <location>
        <begin position="12"/>
        <end position="34"/>
    </location>
</feature>
<keyword evidence="12" id="KW-0902">Two-component regulatory system</keyword>
<dbReference type="GO" id="GO:0000155">
    <property type="term" value="F:phosphorelay sensor kinase activity"/>
    <property type="evidence" value="ECO:0007669"/>
    <property type="project" value="InterPro"/>
</dbReference>
<dbReference type="FunFam" id="1.10.287.130:FF:000001">
    <property type="entry name" value="Two-component sensor histidine kinase"/>
    <property type="match status" value="1"/>
</dbReference>
<keyword evidence="6" id="KW-0808">Transferase</keyword>
<evidence type="ECO:0000256" key="8">
    <source>
        <dbReference type="ARBA" id="ARBA00022741"/>
    </source>
</evidence>
<evidence type="ECO:0000259" key="15">
    <source>
        <dbReference type="PROSITE" id="PS50109"/>
    </source>
</evidence>
<dbReference type="PROSITE" id="PS50109">
    <property type="entry name" value="HIS_KIN"/>
    <property type="match status" value="1"/>
</dbReference>
<keyword evidence="8" id="KW-0547">Nucleotide-binding</keyword>
<dbReference type="PROSITE" id="PS50885">
    <property type="entry name" value="HAMP"/>
    <property type="match status" value="1"/>
</dbReference>
<sequence length="497" mass="56288">MSIKVRLLLSYMAMLIVPLILFILAAIIIGVAFIGDMKSVYHGEFRHGNFIKEVIEKQDAVFADIQTKATKAPESLLDPNVAGELENLLETVKMGLVIRKGSELPYISERLSGSSILQSLPGYINKGEDSQDMKKTSDNWYWYRQHDFMFTDGTRGSAFVITDINFVQKYLHKYSFLLIGSLFFILMLTNGVLTYLVSRSIIRPLKKLKQAAEQIREGNLDSEVGVHTRDEIGELSIAFEQMRHRLKESVEMQLQYEENRKELLSNISHDLKTPVTSIKGYVEGILDGVAGPDKLDKYLQTIYAKTVDMDRMIDELFLFSKLDLKKLSFHFETIEWVPYLEDLMEEAQFDMEKKGFSFSLDLGAADRSVKVSADREKMKRVLTNIWENAVKYADKEYKAIRVALIVREKQIIIEIEDNGQGISQDALPYVFDRFYRADLSRNSLTGGSGLGLAIAKQIILEHGGAISAESVEGEGTRISITLPVAETMSKARGQTDR</sequence>
<dbReference type="CDD" id="cd00075">
    <property type="entry name" value="HATPase"/>
    <property type="match status" value="1"/>
</dbReference>
<comment type="catalytic activity">
    <reaction evidence="1">
        <text>ATP + protein L-histidine = ADP + protein N-phospho-L-histidine.</text>
        <dbReference type="EC" id="2.7.13.3"/>
    </reaction>
</comment>
<evidence type="ECO:0000256" key="13">
    <source>
        <dbReference type="ARBA" id="ARBA00023136"/>
    </source>
</evidence>
<dbReference type="SMART" id="SM00304">
    <property type="entry name" value="HAMP"/>
    <property type="match status" value="1"/>
</dbReference>
<keyword evidence="9" id="KW-0418">Kinase</keyword>
<dbReference type="Gene3D" id="6.10.340.10">
    <property type="match status" value="1"/>
</dbReference>